<sequence length="204" mass="22051">MRPDSKPVDQKTFIEEARRAQIVSCAVEVIAEVGYGQTSLARIAQRAGISKGVISYHFAGKDELIQQVAEYVVGNARAYMRPYIEAAPDAFGQIRGFIEGNLGFVGAHREQLLALGDILANARDANGSLMPDISGASGAIGTLDEFLRRGQKDGQFRAFSTRVMATSIRAALDAVSGQLIADPELDLRAYARDLVDLFHHATKA</sequence>
<dbReference type="SUPFAM" id="SSF48498">
    <property type="entry name" value="Tetracyclin repressor-like, C-terminal domain"/>
    <property type="match status" value="1"/>
</dbReference>
<dbReference type="InterPro" id="IPR023772">
    <property type="entry name" value="DNA-bd_HTH_TetR-type_CS"/>
</dbReference>
<dbReference type="Gene3D" id="1.10.10.60">
    <property type="entry name" value="Homeodomain-like"/>
    <property type="match status" value="1"/>
</dbReference>
<dbReference type="SUPFAM" id="SSF46689">
    <property type="entry name" value="Homeodomain-like"/>
    <property type="match status" value="1"/>
</dbReference>
<dbReference type="InterPro" id="IPR036271">
    <property type="entry name" value="Tet_transcr_reg_TetR-rel_C_sf"/>
</dbReference>
<dbReference type="PANTHER" id="PTHR30055">
    <property type="entry name" value="HTH-TYPE TRANSCRIPTIONAL REGULATOR RUTR"/>
    <property type="match status" value="1"/>
</dbReference>
<gene>
    <name evidence="6" type="ORF">GCM10009765_47970</name>
</gene>
<dbReference type="PRINTS" id="PR00455">
    <property type="entry name" value="HTHTETR"/>
</dbReference>
<accession>A0ABN2HT60</accession>
<evidence type="ECO:0000313" key="6">
    <source>
        <dbReference type="EMBL" id="GAA1693005.1"/>
    </source>
</evidence>
<comment type="caution">
    <text evidence="6">The sequence shown here is derived from an EMBL/GenBank/DDBJ whole genome shotgun (WGS) entry which is preliminary data.</text>
</comment>
<dbReference type="PANTHER" id="PTHR30055:SF234">
    <property type="entry name" value="HTH-TYPE TRANSCRIPTIONAL REGULATOR BETI"/>
    <property type="match status" value="1"/>
</dbReference>
<evidence type="ECO:0000256" key="4">
    <source>
        <dbReference type="PROSITE-ProRule" id="PRU00335"/>
    </source>
</evidence>
<dbReference type="Gene3D" id="1.10.357.10">
    <property type="entry name" value="Tetracycline Repressor, domain 2"/>
    <property type="match status" value="1"/>
</dbReference>
<evidence type="ECO:0000256" key="1">
    <source>
        <dbReference type="ARBA" id="ARBA00023015"/>
    </source>
</evidence>
<dbReference type="PROSITE" id="PS01081">
    <property type="entry name" value="HTH_TETR_1"/>
    <property type="match status" value="1"/>
</dbReference>
<keyword evidence="3" id="KW-0804">Transcription</keyword>
<evidence type="ECO:0000313" key="7">
    <source>
        <dbReference type="Proteomes" id="UP001500618"/>
    </source>
</evidence>
<dbReference type="Proteomes" id="UP001500618">
    <property type="component" value="Unassembled WGS sequence"/>
</dbReference>
<feature type="domain" description="HTH tetR-type" evidence="5">
    <location>
        <begin position="16"/>
        <end position="76"/>
    </location>
</feature>
<keyword evidence="1" id="KW-0805">Transcription regulation</keyword>
<organism evidence="6 7">
    <name type="scientific">Fodinicola feengrottensis</name>
    <dbReference type="NCBI Taxonomy" id="435914"/>
    <lineage>
        <taxon>Bacteria</taxon>
        <taxon>Bacillati</taxon>
        <taxon>Actinomycetota</taxon>
        <taxon>Actinomycetes</taxon>
        <taxon>Mycobacteriales</taxon>
        <taxon>Fodinicola</taxon>
    </lineage>
</organism>
<evidence type="ECO:0000259" key="5">
    <source>
        <dbReference type="PROSITE" id="PS50977"/>
    </source>
</evidence>
<keyword evidence="2 4" id="KW-0238">DNA-binding</keyword>
<reference evidence="6 7" key="1">
    <citation type="journal article" date="2019" name="Int. J. Syst. Evol. Microbiol.">
        <title>The Global Catalogue of Microorganisms (GCM) 10K type strain sequencing project: providing services to taxonomists for standard genome sequencing and annotation.</title>
        <authorList>
            <consortium name="The Broad Institute Genomics Platform"/>
            <consortium name="The Broad Institute Genome Sequencing Center for Infectious Disease"/>
            <person name="Wu L."/>
            <person name="Ma J."/>
        </authorList>
    </citation>
    <scope>NUCLEOTIDE SEQUENCE [LARGE SCALE GENOMIC DNA]</scope>
    <source>
        <strain evidence="6 7">JCM 14718</strain>
    </source>
</reference>
<evidence type="ECO:0000256" key="3">
    <source>
        <dbReference type="ARBA" id="ARBA00023163"/>
    </source>
</evidence>
<dbReference type="InterPro" id="IPR001647">
    <property type="entry name" value="HTH_TetR"/>
</dbReference>
<dbReference type="Pfam" id="PF00440">
    <property type="entry name" value="TetR_N"/>
    <property type="match status" value="1"/>
</dbReference>
<dbReference type="InterPro" id="IPR050109">
    <property type="entry name" value="HTH-type_TetR-like_transc_reg"/>
</dbReference>
<name>A0ABN2HT60_9ACTN</name>
<dbReference type="EMBL" id="BAAANY010000019">
    <property type="protein sequence ID" value="GAA1693005.1"/>
    <property type="molecule type" value="Genomic_DNA"/>
</dbReference>
<evidence type="ECO:0000256" key="2">
    <source>
        <dbReference type="ARBA" id="ARBA00023125"/>
    </source>
</evidence>
<feature type="DNA-binding region" description="H-T-H motif" evidence="4">
    <location>
        <begin position="39"/>
        <end position="58"/>
    </location>
</feature>
<dbReference type="RefSeq" id="WP_163569236.1">
    <property type="nucleotide sequence ID" value="NZ_BAAANY010000019.1"/>
</dbReference>
<dbReference type="InterPro" id="IPR009057">
    <property type="entry name" value="Homeodomain-like_sf"/>
</dbReference>
<dbReference type="PROSITE" id="PS50977">
    <property type="entry name" value="HTH_TETR_2"/>
    <property type="match status" value="1"/>
</dbReference>
<keyword evidence="7" id="KW-1185">Reference proteome</keyword>
<proteinExistence type="predicted"/>
<protein>
    <submittedName>
        <fullName evidence="6">TetR family transcriptional regulator</fullName>
    </submittedName>
</protein>